<dbReference type="EMBL" id="BAHE01000009">
    <property type="protein sequence ID" value="GAB99447.1"/>
    <property type="molecule type" value="Genomic_DNA"/>
</dbReference>
<evidence type="ECO:0000313" key="3">
    <source>
        <dbReference type="Proteomes" id="UP000035058"/>
    </source>
</evidence>
<feature type="transmembrane region" description="Helical" evidence="1">
    <location>
        <begin position="92"/>
        <end position="114"/>
    </location>
</feature>
<comment type="caution">
    <text evidence="2">The sequence shown here is derived from an EMBL/GenBank/DDBJ whole genome shotgun (WGS) entry which is preliminary data.</text>
</comment>
<gene>
    <name evidence="2" type="ORF">GONAM_09_00930</name>
</gene>
<dbReference type="AlphaFoldDB" id="K6X4Y2"/>
<dbReference type="RefSeq" id="WP_006865708.1">
    <property type="nucleotide sequence ID" value="NZ_BAHE01000009.1"/>
</dbReference>
<accession>K6X4Y2</accession>
<feature type="transmembrane region" description="Helical" evidence="1">
    <location>
        <begin position="42"/>
        <end position="62"/>
    </location>
</feature>
<keyword evidence="3" id="KW-1185">Reference proteome</keyword>
<sequence>MTDARRPEAWRGGRVIGLLFVALMTPAAVALAVSAVRARDVPTAFVTAAFSLAIIIAAVGVLRVRVLERVEPNVEFTGARTILRYDRVYDRLIRVALALATVGGVGFVVLVPSGVIDLSLTPGQKVFFPIGVAVIVAAAVYGEYARRKYGPPSITFDDQGLTHHRTASDTEIRWVDIARITAERTESRPARDVVVIESAPDSPRYMLGDAPWYTPGGAALYSMLRFYWMNAESRTELVDGCAAERLDADQFADSGR</sequence>
<feature type="transmembrane region" description="Helical" evidence="1">
    <location>
        <begin position="15"/>
        <end position="36"/>
    </location>
</feature>
<keyword evidence="1" id="KW-1133">Transmembrane helix</keyword>
<protein>
    <submittedName>
        <fullName evidence="2">Uncharacterized protein</fullName>
    </submittedName>
</protein>
<keyword evidence="1" id="KW-0472">Membrane</keyword>
<name>K6X4Y2_9ACTN</name>
<feature type="transmembrane region" description="Helical" evidence="1">
    <location>
        <begin position="126"/>
        <end position="144"/>
    </location>
</feature>
<organism evidence="2 3">
    <name type="scientific">Gordonia namibiensis NBRC 108229</name>
    <dbReference type="NCBI Taxonomy" id="1208314"/>
    <lineage>
        <taxon>Bacteria</taxon>
        <taxon>Bacillati</taxon>
        <taxon>Actinomycetota</taxon>
        <taxon>Actinomycetes</taxon>
        <taxon>Mycobacteriales</taxon>
        <taxon>Gordoniaceae</taxon>
        <taxon>Gordonia</taxon>
    </lineage>
</organism>
<evidence type="ECO:0000256" key="1">
    <source>
        <dbReference type="SAM" id="Phobius"/>
    </source>
</evidence>
<keyword evidence="1" id="KW-0812">Transmembrane</keyword>
<evidence type="ECO:0000313" key="2">
    <source>
        <dbReference type="EMBL" id="GAB99447.1"/>
    </source>
</evidence>
<proteinExistence type="predicted"/>
<dbReference type="Proteomes" id="UP000035058">
    <property type="component" value="Unassembled WGS sequence"/>
</dbReference>
<reference evidence="2 3" key="1">
    <citation type="submission" date="2012-08" db="EMBL/GenBank/DDBJ databases">
        <title>Whole genome shotgun sequence of Gordonia namibiensis NBRC 108229.</title>
        <authorList>
            <person name="Isaki-Nakamura S."/>
            <person name="Hosoyama A."/>
            <person name="Tsuchikane K."/>
            <person name="Katsumata H."/>
            <person name="Baba S."/>
            <person name="Yamazaki S."/>
            <person name="Fujita N."/>
        </authorList>
    </citation>
    <scope>NUCLEOTIDE SEQUENCE [LARGE SCALE GENOMIC DNA]</scope>
    <source>
        <strain evidence="2 3">NBRC 108229</strain>
    </source>
</reference>